<feature type="transmembrane region" description="Helical" evidence="1">
    <location>
        <begin position="145"/>
        <end position="166"/>
    </location>
</feature>
<protein>
    <submittedName>
        <fullName evidence="2">AclC</fullName>
    </submittedName>
</protein>
<geneLocation type="plasmid" evidence="2">
    <name>pRJ101</name>
</geneLocation>
<keyword evidence="1" id="KW-0812">Transmembrane</keyword>
<dbReference type="InterPro" id="IPR002798">
    <property type="entry name" value="SpoIIM-like"/>
</dbReference>
<sequence>MTKKITVSLSILAIITGFIMGVFFDNSFGVSKLIEKRGFWENFIEIFYHNLLISFVIIISGFTIYFLSSILVFSNFLVFGESIYFACQKYGLLKGITLYIHGIFEIPAIILSLYISYEISYSIIKKIKNENFPLFNYLKSFKKEILALIVLFLIGALVESFLLNIAL</sequence>
<reference evidence="2" key="1">
    <citation type="journal article" date="2014" name="Microbiology (Mosc.)">
        <title>The gene cluster of aureocyclicin 4185: the first cyclic bacteriocin of Staphylococcus aureus.</title>
        <authorList>
            <person name="Potter A."/>
            <person name="Ceotto H."/>
            <person name="Coelho M.L."/>
            <person name="Guimaraes A.J."/>
            <person name="Bastos Mdo C."/>
        </authorList>
    </citation>
    <scope>NUCLEOTIDE SEQUENCE</scope>
    <source>
        <strain evidence="2">4185</strain>
        <plasmid evidence="2">pRJ101</plasmid>
    </source>
</reference>
<evidence type="ECO:0000256" key="1">
    <source>
        <dbReference type="SAM" id="Phobius"/>
    </source>
</evidence>
<dbReference type="AlphaFoldDB" id="X4Y382"/>
<keyword evidence="1" id="KW-1133">Transmembrane helix</keyword>
<feature type="transmembrane region" description="Helical" evidence="1">
    <location>
        <begin position="51"/>
        <end position="78"/>
    </location>
</feature>
<proteinExistence type="predicted"/>
<dbReference type="RefSeq" id="WP_032495768.1">
    <property type="nucleotide sequence ID" value="NZ_MF706324.1"/>
</dbReference>
<dbReference type="EMBL" id="KF836421">
    <property type="protein sequence ID" value="AHV78690.1"/>
    <property type="molecule type" value="Genomic_DNA"/>
</dbReference>
<dbReference type="Pfam" id="PF01944">
    <property type="entry name" value="SpoIIM"/>
    <property type="match status" value="1"/>
</dbReference>
<name>X4Y382_STAAU</name>
<feature type="transmembrane region" description="Helical" evidence="1">
    <location>
        <begin position="98"/>
        <end position="124"/>
    </location>
</feature>
<gene>
    <name evidence="2" type="primary">aclC</name>
</gene>
<feature type="transmembrane region" description="Helical" evidence="1">
    <location>
        <begin position="6"/>
        <end position="30"/>
    </location>
</feature>
<keyword evidence="2" id="KW-0614">Plasmid</keyword>
<evidence type="ECO:0000313" key="2">
    <source>
        <dbReference type="EMBL" id="AHV78690.1"/>
    </source>
</evidence>
<organism evidence="2">
    <name type="scientific">Staphylococcus aureus</name>
    <dbReference type="NCBI Taxonomy" id="1280"/>
    <lineage>
        <taxon>Bacteria</taxon>
        <taxon>Bacillati</taxon>
        <taxon>Bacillota</taxon>
        <taxon>Bacilli</taxon>
        <taxon>Bacillales</taxon>
        <taxon>Staphylococcaceae</taxon>
        <taxon>Staphylococcus</taxon>
    </lineage>
</organism>
<accession>X4Y382</accession>
<keyword evidence="1" id="KW-0472">Membrane</keyword>